<dbReference type="AlphaFoldDB" id="A0A217EFU3"/>
<dbReference type="Proteomes" id="UP000243463">
    <property type="component" value="Unassembled WGS sequence"/>
</dbReference>
<evidence type="ECO:0000313" key="2">
    <source>
        <dbReference type="Proteomes" id="UP000243463"/>
    </source>
</evidence>
<accession>A0A217EFU3</accession>
<keyword evidence="2" id="KW-1185">Reference proteome</keyword>
<organism evidence="1 2">
    <name type="scientific">Acinetobacter apis</name>
    <dbReference type="NCBI Taxonomy" id="1229165"/>
    <lineage>
        <taxon>Bacteria</taxon>
        <taxon>Pseudomonadati</taxon>
        <taxon>Pseudomonadota</taxon>
        <taxon>Gammaproteobacteria</taxon>
        <taxon>Moraxellales</taxon>
        <taxon>Moraxellaceae</taxon>
        <taxon>Acinetobacter</taxon>
    </lineage>
</organism>
<sequence>MNLTHAACLVQYLKGFNKTERVKKTPSMARRFWIYD</sequence>
<proteinExistence type="predicted"/>
<gene>
    <name evidence="1" type="ORF">SAMN05444584_1133</name>
</gene>
<evidence type="ECO:0000313" key="1">
    <source>
        <dbReference type="EMBL" id="SNQ29192.1"/>
    </source>
</evidence>
<dbReference type="EMBL" id="FZLN01000001">
    <property type="protein sequence ID" value="SNQ29192.1"/>
    <property type="molecule type" value="Genomic_DNA"/>
</dbReference>
<protein>
    <submittedName>
        <fullName evidence="1">Uncharacterized protein</fullName>
    </submittedName>
</protein>
<name>A0A217EFU3_9GAMM</name>
<reference evidence="2" key="1">
    <citation type="submission" date="2017-06" db="EMBL/GenBank/DDBJ databases">
        <authorList>
            <person name="Varghese N."/>
            <person name="Submissions S."/>
        </authorList>
    </citation>
    <scope>NUCLEOTIDE SEQUENCE [LARGE SCALE GENOMIC DNA]</scope>
    <source>
        <strain evidence="2">ANC 5114</strain>
    </source>
</reference>